<dbReference type="AlphaFoldDB" id="A0A0C4DM11"/>
<feature type="compositionally biased region" description="Low complexity" evidence="1">
    <location>
        <begin position="95"/>
        <end position="105"/>
    </location>
</feature>
<reference evidence="2" key="2">
    <citation type="submission" date="2010-05" db="EMBL/GenBank/DDBJ databases">
        <title>The Genome Sequence of Magnaporthe poae strain ATCC 64411.</title>
        <authorList>
            <consortium name="The Broad Institute Genome Sequencing Platform"/>
            <consortium name="Broad Institute Genome Sequencing Center for Infectious Disease"/>
            <person name="Ma L.-J."/>
            <person name="Dead R."/>
            <person name="Young S."/>
            <person name="Zeng Q."/>
            <person name="Koehrsen M."/>
            <person name="Alvarado L."/>
            <person name="Berlin A."/>
            <person name="Chapman S.B."/>
            <person name="Chen Z."/>
            <person name="Freedman E."/>
            <person name="Gellesch M."/>
            <person name="Goldberg J."/>
            <person name="Griggs A."/>
            <person name="Gujja S."/>
            <person name="Heilman E.R."/>
            <person name="Heiman D."/>
            <person name="Hepburn T."/>
            <person name="Howarth C."/>
            <person name="Jen D."/>
            <person name="Larson L."/>
            <person name="Mehta T."/>
            <person name="Neiman D."/>
            <person name="Pearson M."/>
            <person name="Roberts A."/>
            <person name="Saif S."/>
            <person name="Shea T."/>
            <person name="Shenoy N."/>
            <person name="Sisk P."/>
            <person name="Stolte C."/>
            <person name="Sykes S."/>
            <person name="Walk T."/>
            <person name="White J."/>
            <person name="Yandava C."/>
            <person name="Haas B."/>
            <person name="Nusbaum C."/>
            <person name="Birren B."/>
        </authorList>
    </citation>
    <scope>NUCLEOTIDE SEQUENCE</scope>
    <source>
        <strain evidence="2">ATCC 64411</strain>
    </source>
</reference>
<feature type="compositionally biased region" description="Basic and acidic residues" evidence="1">
    <location>
        <begin position="106"/>
        <end position="120"/>
    </location>
</feature>
<accession>A0A0C4DM11</accession>
<keyword evidence="4" id="KW-1185">Reference proteome</keyword>
<reference evidence="3" key="4">
    <citation type="journal article" date="2015" name="G3 (Bethesda)">
        <title>Genome sequences of three phytopathogenic species of the Magnaporthaceae family of fungi.</title>
        <authorList>
            <person name="Okagaki L.H."/>
            <person name="Nunes C.C."/>
            <person name="Sailsbery J."/>
            <person name="Clay B."/>
            <person name="Brown D."/>
            <person name="John T."/>
            <person name="Oh Y."/>
            <person name="Young N."/>
            <person name="Fitzgerald M."/>
            <person name="Haas B.J."/>
            <person name="Zeng Q."/>
            <person name="Young S."/>
            <person name="Adiconis X."/>
            <person name="Fan L."/>
            <person name="Levin J.Z."/>
            <person name="Mitchell T.K."/>
            <person name="Okubara P.A."/>
            <person name="Farman M.L."/>
            <person name="Kohn L.M."/>
            <person name="Birren B."/>
            <person name="Ma L.-J."/>
            <person name="Dean R.A."/>
        </authorList>
    </citation>
    <scope>NUCLEOTIDE SEQUENCE</scope>
    <source>
        <strain evidence="3">ATCC 64411 / 73-15</strain>
    </source>
</reference>
<evidence type="ECO:0000313" key="3">
    <source>
        <dbReference type="EnsemblFungi" id="MAPG_00812T0"/>
    </source>
</evidence>
<dbReference type="EMBL" id="ADBL01000190">
    <property type="status" value="NOT_ANNOTATED_CDS"/>
    <property type="molecule type" value="Genomic_DNA"/>
</dbReference>
<dbReference type="VEuPathDB" id="FungiDB:MAPG_00812"/>
<reference evidence="4" key="1">
    <citation type="submission" date="2010-05" db="EMBL/GenBank/DDBJ databases">
        <title>The genome sequence of Magnaporthe poae strain ATCC 64411.</title>
        <authorList>
            <person name="Ma L.-J."/>
            <person name="Dead R."/>
            <person name="Young S."/>
            <person name="Zeng Q."/>
            <person name="Koehrsen M."/>
            <person name="Alvarado L."/>
            <person name="Berlin A."/>
            <person name="Chapman S.B."/>
            <person name="Chen Z."/>
            <person name="Freedman E."/>
            <person name="Gellesch M."/>
            <person name="Goldberg J."/>
            <person name="Griggs A."/>
            <person name="Gujja S."/>
            <person name="Heilman E.R."/>
            <person name="Heiman D."/>
            <person name="Hepburn T."/>
            <person name="Howarth C."/>
            <person name="Jen D."/>
            <person name="Larson L."/>
            <person name="Mehta T."/>
            <person name="Neiman D."/>
            <person name="Pearson M."/>
            <person name="Roberts A."/>
            <person name="Saif S."/>
            <person name="Shea T."/>
            <person name="Shenoy N."/>
            <person name="Sisk P."/>
            <person name="Stolte C."/>
            <person name="Sykes S."/>
            <person name="Walk T."/>
            <person name="White J."/>
            <person name="Yandava C."/>
            <person name="Haas B."/>
            <person name="Nusbaum C."/>
            <person name="Birren B."/>
        </authorList>
    </citation>
    <scope>NUCLEOTIDE SEQUENCE [LARGE SCALE GENOMIC DNA]</scope>
    <source>
        <strain evidence="4">ATCC 64411 / 73-15</strain>
    </source>
</reference>
<sequence length="120" mass="13266">MAILRCHSLERSRLLTGVIAAYRNNGSWTLWPVDLQADIPISPQRKSGSVWHRARSVPSAILGAHCPRSFTQSGPSIYCCVSLPKRRYSGRRSVHGAGVAASAVSRVDHRSRNQSEETRN</sequence>
<name>A0A0C4DM11_MAGP6</name>
<evidence type="ECO:0000256" key="1">
    <source>
        <dbReference type="SAM" id="MobiDB-lite"/>
    </source>
</evidence>
<organism evidence="3 4">
    <name type="scientific">Magnaporthiopsis poae (strain ATCC 64411 / 73-15)</name>
    <name type="common">Kentucky bluegrass fungus</name>
    <name type="synonym">Magnaporthe poae</name>
    <dbReference type="NCBI Taxonomy" id="644358"/>
    <lineage>
        <taxon>Eukaryota</taxon>
        <taxon>Fungi</taxon>
        <taxon>Dikarya</taxon>
        <taxon>Ascomycota</taxon>
        <taxon>Pezizomycotina</taxon>
        <taxon>Sordariomycetes</taxon>
        <taxon>Sordariomycetidae</taxon>
        <taxon>Magnaporthales</taxon>
        <taxon>Magnaporthaceae</taxon>
        <taxon>Magnaporthiopsis</taxon>
    </lineage>
</organism>
<protein>
    <submittedName>
        <fullName evidence="2 3">Uncharacterized protein</fullName>
    </submittedName>
</protein>
<reference evidence="3" key="5">
    <citation type="submission" date="2015-06" db="UniProtKB">
        <authorList>
            <consortium name="EnsemblFungi"/>
        </authorList>
    </citation>
    <scope>IDENTIFICATION</scope>
    <source>
        <strain evidence="3">ATCC 64411</strain>
    </source>
</reference>
<dbReference type="EMBL" id="GL876966">
    <property type="protein sequence ID" value="KLU81730.1"/>
    <property type="molecule type" value="Genomic_DNA"/>
</dbReference>
<feature type="region of interest" description="Disordered" evidence="1">
    <location>
        <begin position="92"/>
        <end position="120"/>
    </location>
</feature>
<reference evidence="2" key="3">
    <citation type="submission" date="2011-03" db="EMBL/GenBank/DDBJ databases">
        <title>Annotation of Magnaporthe poae ATCC 64411.</title>
        <authorList>
            <person name="Ma L.-J."/>
            <person name="Dead R."/>
            <person name="Young S.K."/>
            <person name="Zeng Q."/>
            <person name="Gargeya S."/>
            <person name="Fitzgerald M."/>
            <person name="Haas B."/>
            <person name="Abouelleil A."/>
            <person name="Alvarado L."/>
            <person name="Arachchi H.M."/>
            <person name="Berlin A."/>
            <person name="Brown A."/>
            <person name="Chapman S.B."/>
            <person name="Chen Z."/>
            <person name="Dunbar C."/>
            <person name="Freedman E."/>
            <person name="Gearin G."/>
            <person name="Gellesch M."/>
            <person name="Goldberg J."/>
            <person name="Griggs A."/>
            <person name="Gujja S."/>
            <person name="Heiman D."/>
            <person name="Howarth C."/>
            <person name="Larson L."/>
            <person name="Lui A."/>
            <person name="MacDonald P.J.P."/>
            <person name="Mehta T."/>
            <person name="Montmayeur A."/>
            <person name="Murphy C."/>
            <person name="Neiman D."/>
            <person name="Pearson M."/>
            <person name="Priest M."/>
            <person name="Roberts A."/>
            <person name="Saif S."/>
            <person name="Shea T."/>
            <person name="Shenoy N."/>
            <person name="Sisk P."/>
            <person name="Stolte C."/>
            <person name="Sykes S."/>
            <person name="Yandava C."/>
            <person name="Wortman J."/>
            <person name="Nusbaum C."/>
            <person name="Birren B."/>
        </authorList>
    </citation>
    <scope>NUCLEOTIDE SEQUENCE</scope>
    <source>
        <strain evidence="2">ATCC 64411</strain>
    </source>
</reference>
<proteinExistence type="predicted"/>
<dbReference type="EnsemblFungi" id="MAPG_00812T0">
    <property type="protein sequence ID" value="MAPG_00812T0"/>
    <property type="gene ID" value="MAPG_00812"/>
</dbReference>
<dbReference type="Proteomes" id="UP000011715">
    <property type="component" value="Unassembled WGS sequence"/>
</dbReference>
<evidence type="ECO:0000313" key="4">
    <source>
        <dbReference type="Proteomes" id="UP000011715"/>
    </source>
</evidence>
<gene>
    <name evidence="2" type="ORF">MAPG_00812</name>
</gene>
<evidence type="ECO:0000313" key="2">
    <source>
        <dbReference type="EMBL" id="KLU81730.1"/>
    </source>
</evidence>